<dbReference type="OrthoDB" id="370932at2759"/>
<feature type="domain" description="At2g23090-like zinc-binding" evidence="2">
    <location>
        <begin position="81"/>
        <end position="117"/>
    </location>
</feature>
<comment type="caution">
    <text evidence="3">The sequence shown here is derived from an EMBL/GenBank/DDBJ whole genome shotgun (WGS) entry which is preliminary data.</text>
</comment>
<dbReference type="SUPFAM" id="SSF118359">
    <property type="entry name" value="Expressed protein At2g23090/F21P24.15"/>
    <property type="match status" value="1"/>
</dbReference>
<dbReference type="Proteomes" id="UP000289152">
    <property type="component" value="Unassembled WGS sequence"/>
</dbReference>
<sequence>MSGRDVSEKSKFPNLSFEIEFTLHGSPYHNPRDPRENQVSMGGGNGAKSAKDRERKAAKTKQANKENSSQLKTNAAAQSIQCVICKATFQGTAKQPSLQLHIDSKHSKASFGECFPTYVAA</sequence>
<keyword evidence="4" id="KW-1185">Reference proteome</keyword>
<name>A0A4Q1BBL8_TREME</name>
<protein>
    <recommendedName>
        <fullName evidence="2">At2g23090-like zinc-binding domain-containing protein</fullName>
    </recommendedName>
</protein>
<dbReference type="EMBL" id="SDIL01000104">
    <property type="protein sequence ID" value="RXK36218.1"/>
    <property type="molecule type" value="Genomic_DNA"/>
</dbReference>
<dbReference type="InterPro" id="IPR039438">
    <property type="entry name" value="At2g23090-like_Znf"/>
</dbReference>
<proteinExistence type="predicted"/>
<evidence type="ECO:0000313" key="3">
    <source>
        <dbReference type="EMBL" id="RXK36218.1"/>
    </source>
</evidence>
<dbReference type="Gene3D" id="4.10.1050.10">
    <property type="entry name" value="At2g23090-like"/>
    <property type="match status" value="1"/>
</dbReference>
<dbReference type="Pfam" id="PF12907">
    <property type="entry name" value="zf-met2"/>
    <property type="match status" value="1"/>
</dbReference>
<dbReference type="PANTHER" id="PTHR33788">
    <property type="entry name" value="OS07G0114300 PROTEIN"/>
    <property type="match status" value="1"/>
</dbReference>
<accession>A0A4Q1BBL8</accession>
<reference evidence="3 4" key="1">
    <citation type="submission" date="2016-06" db="EMBL/GenBank/DDBJ databases">
        <title>Evolution of pathogenesis and genome organization in the Tremellales.</title>
        <authorList>
            <person name="Cuomo C."/>
            <person name="Litvintseva A."/>
            <person name="Heitman J."/>
            <person name="Chen Y."/>
            <person name="Sun S."/>
            <person name="Springer D."/>
            <person name="Dromer F."/>
            <person name="Young S."/>
            <person name="Zeng Q."/>
            <person name="Chapman S."/>
            <person name="Gujja S."/>
            <person name="Saif S."/>
            <person name="Birren B."/>
        </authorList>
    </citation>
    <scope>NUCLEOTIDE SEQUENCE [LARGE SCALE GENOMIC DNA]</scope>
    <source>
        <strain evidence="3 4">ATCC 28783</strain>
    </source>
</reference>
<evidence type="ECO:0000256" key="1">
    <source>
        <dbReference type="SAM" id="MobiDB-lite"/>
    </source>
</evidence>
<dbReference type="InterPro" id="IPR039713">
    <property type="entry name" value="At2g23090-like"/>
</dbReference>
<dbReference type="InParanoid" id="A0A4Q1BBL8"/>
<dbReference type="AlphaFoldDB" id="A0A4Q1BBL8"/>
<dbReference type="InterPro" id="IPR026939">
    <property type="entry name" value="ZNF706/At2g23090_sf"/>
</dbReference>
<evidence type="ECO:0000313" key="4">
    <source>
        <dbReference type="Proteomes" id="UP000289152"/>
    </source>
</evidence>
<gene>
    <name evidence="3" type="ORF">M231_06488</name>
</gene>
<evidence type="ECO:0000259" key="2">
    <source>
        <dbReference type="Pfam" id="PF12907"/>
    </source>
</evidence>
<dbReference type="PANTHER" id="PTHR33788:SF1">
    <property type="entry name" value="ZINC-BINDING PROTEIN"/>
    <property type="match status" value="1"/>
</dbReference>
<feature type="region of interest" description="Disordered" evidence="1">
    <location>
        <begin position="23"/>
        <end position="73"/>
    </location>
</feature>
<organism evidence="3 4">
    <name type="scientific">Tremella mesenterica</name>
    <name type="common">Jelly fungus</name>
    <dbReference type="NCBI Taxonomy" id="5217"/>
    <lineage>
        <taxon>Eukaryota</taxon>
        <taxon>Fungi</taxon>
        <taxon>Dikarya</taxon>
        <taxon>Basidiomycota</taxon>
        <taxon>Agaricomycotina</taxon>
        <taxon>Tremellomycetes</taxon>
        <taxon>Tremellales</taxon>
        <taxon>Tremellaceae</taxon>
        <taxon>Tremella</taxon>
    </lineage>
</organism>